<keyword evidence="5" id="KW-1185">Reference proteome</keyword>
<dbReference type="InterPro" id="IPR017968">
    <property type="entry name" value="Acylphosphatase_CS"/>
</dbReference>
<dbReference type="Pfam" id="PF00708">
    <property type="entry name" value="Acylphosphatase"/>
    <property type="match status" value="1"/>
</dbReference>
<dbReference type="SUPFAM" id="SSF54975">
    <property type="entry name" value="Acylphosphatase/BLUF domain-like"/>
    <property type="match status" value="1"/>
</dbReference>
<feature type="active site" evidence="1">
    <location>
        <position position="22"/>
    </location>
</feature>
<evidence type="ECO:0000313" key="4">
    <source>
        <dbReference type="EMBL" id="KAL1862696.1"/>
    </source>
</evidence>
<dbReference type="PROSITE" id="PS51160">
    <property type="entry name" value="ACYLPHOSPHATASE_3"/>
    <property type="match status" value="1"/>
</dbReference>
<name>A0ABR3WIN9_9PEZI</name>
<reference evidence="4 5" key="1">
    <citation type="journal article" date="2024" name="Commun. Biol.">
        <title>Comparative genomic analysis of thermophilic fungi reveals convergent evolutionary adaptations and gene losses.</title>
        <authorList>
            <person name="Steindorff A.S."/>
            <person name="Aguilar-Pontes M.V."/>
            <person name="Robinson A.J."/>
            <person name="Andreopoulos B."/>
            <person name="LaButti K."/>
            <person name="Kuo A."/>
            <person name="Mondo S."/>
            <person name="Riley R."/>
            <person name="Otillar R."/>
            <person name="Haridas S."/>
            <person name="Lipzen A."/>
            <person name="Grimwood J."/>
            <person name="Schmutz J."/>
            <person name="Clum A."/>
            <person name="Reid I.D."/>
            <person name="Moisan M.C."/>
            <person name="Butler G."/>
            <person name="Nguyen T.T.M."/>
            <person name="Dewar K."/>
            <person name="Conant G."/>
            <person name="Drula E."/>
            <person name="Henrissat B."/>
            <person name="Hansel C."/>
            <person name="Singer S."/>
            <person name="Hutchinson M.I."/>
            <person name="de Vries R.P."/>
            <person name="Natvig D.O."/>
            <person name="Powell A.J."/>
            <person name="Tsang A."/>
            <person name="Grigoriev I.V."/>
        </authorList>
    </citation>
    <scope>NUCLEOTIDE SEQUENCE [LARGE SCALE GENOMIC DNA]</scope>
    <source>
        <strain evidence="4 5">ATCC 24622</strain>
    </source>
</reference>
<dbReference type="PANTHER" id="PTHR47268">
    <property type="entry name" value="ACYLPHOSPHATASE"/>
    <property type="match status" value="1"/>
</dbReference>
<dbReference type="Gene3D" id="3.30.70.100">
    <property type="match status" value="1"/>
</dbReference>
<feature type="domain" description="Acylphosphatase-like" evidence="3">
    <location>
        <begin position="7"/>
        <end position="94"/>
    </location>
</feature>
<dbReference type="Proteomes" id="UP001586593">
    <property type="component" value="Unassembled WGS sequence"/>
</dbReference>
<gene>
    <name evidence="4" type="ORF">VTK73DRAFT_6686</name>
</gene>
<dbReference type="EC" id="3.6.1.7" evidence="1"/>
<dbReference type="InterPro" id="IPR001792">
    <property type="entry name" value="Acylphosphatase-like_dom"/>
</dbReference>
<evidence type="ECO:0000313" key="5">
    <source>
        <dbReference type="Proteomes" id="UP001586593"/>
    </source>
</evidence>
<dbReference type="PROSITE" id="PS00150">
    <property type="entry name" value="ACYLPHOSPHATASE_1"/>
    <property type="match status" value="1"/>
</dbReference>
<comment type="catalytic activity">
    <reaction evidence="1">
        <text>an acyl phosphate + H2O = a carboxylate + phosphate + H(+)</text>
        <dbReference type="Rhea" id="RHEA:14965"/>
        <dbReference type="ChEBI" id="CHEBI:15377"/>
        <dbReference type="ChEBI" id="CHEBI:15378"/>
        <dbReference type="ChEBI" id="CHEBI:29067"/>
        <dbReference type="ChEBI" id="CHEBI:43474"/>
        <dbReference type="ChEBI" id="CHEBI:59918"/>
        <dbReference type="EC" id="3.6.1.7"/>
    </reaction>
</comment>
<sequence length="94" mass="10692">MSATNRRVYFLVHGVVQGVGFRYFAQKRAVEYQLTGWIRNTENGKVEGEAQGPADAIKTFIKDIDNGPRHARVVKLDIKDLDLKEGENGFEVRR</sequence>
<comment type="similarity">
    <text evidence="2">Belongs to the acylphosphatase family.</text>
</comment>
<accession>A0ABR3WIN9</accession>
<evidence type="ECO:0000259" key="3">
    <source>
        <dbReference type="PROSITE" id="PS51160"/>
    </source>
</evidence>
<dbReference type="EMBL" id="JAZHXJ010000387">
    <property type="protein sequence ID" value="KAL1862696.1"/>
    <property type="molecule type" value="Genomic_DNA"/>
</dbReference>
<organism evidence="4 5">
    <name type="scientific">Phialemonium thermophilum</name>
    <dbReference type="NCBI Taxonomy" id="223376"/>
    <lineage>
        <taxon>Eukaryota</taxon>
        <taxon>Fungi</taxon>
        <taxon>Dikarya</taxon>
        <taxon>Ascomycota</taxon>
        <taxon>Pezizomycotina</taxon>
        <taxon>Sordariomycetes</taxon>
        <taxon>Sordariomycetidae</taxon>
        <taxon>Cephalothecales</taxon>
        <taxon>Cephalothecaceae</taxon>
        <taxon>Phialemonium</taxon>
    </lineage>
</organism>
<protein>
    <recommendedName>
        <fullName evidence="1">acylphosphatase</fullName>
        <ecNumber evidence="1">3.6.1.7</ecNumber>
    </recommendedName>
</protein>
<dbReference type="PRINTS" id="PR00112">
    <property type="entry name" value="ACYLPHPHTASE"/>
</dbReference>
<dbReference type="InterPro" id="IPR036046">
    <property type="entry name" value="Acylphosphatase-like_dom_sf"/>
</dbReference>
<dbReference type="InterPro" id="IPR020456">
    <property type="entry name" value="Acylphosphatase"/>
</dbReference>
<proteinExistence type="inferred from homology"/>
<keyword evidence="1" id="KW-0378">Hydrolase</keyword>
<evidence type="ECO:0000256" key="1">
    <source>
        <dbReference type="PROSITE-ProRule" id="PRU00520"/>
    </source>
</evidence>
<comment type="caution">
    <text evidence="4">The sequence shown here is derived from an EMBL/GenBank/DDBJ whole genome shotgun (WGS) entry which is preliminary data.</text>
</comment>
<dbReference type="PANTHER" id="PTHR47268:SF4">
    <property type="entry name" value="ACYLPHOSPHATASE"/>
    <property type="match status" value="1"/>
</dbReference>
<evidence type="ECO:0000256" key="2">
    <source>
        <dbReference type="RuleBase" id="RU004168"/>
    </source>
</evidence>
<feature type="active site" evidence="1">
    <location>
        <position position="40"/>
    </location>
</feature>